<feature type="domain" description="GGDEF" evidence="2">
    <location>
        <begin position="389"/>
        <end position="519"/>
    </location>
</feature>
<comment type="caution">
    <text evidence="3">The sequence shown here is derived from an EMBL/GenBank/DDBJ whole genome shotgun (WGS) entry which is preliminary data.</text>
</comment>
<dbReference type="PANTHER" id="PTHR44757">
    <property type="entry name" value="DIGUANYLATE CYCLASE DGCP"/>
    <property type="match status" value="1"/>
</dbReference>
<dbReference type="InterPro" id="IPR000160">
    <property type="entry name" value="GGDEF_dom"/>
</dbReference>
<dbReference type="Pfam" id="PF00990">
    <property type="entry name" value="GGDEF"/>
    <property type="match status" value="1"/>
</dbReference>
<dbReference type="OrthoDB" id="9759607at2"/>
<dbReference type="InterPro" id="IPR029787">
    <property type="entry name" value="Nucleotide_cyclase"/>
</dbReference>
<feature type="transmembrane region" description="Helical" evidence="1">
    <location>
        <begin position="174"/>
        <end position="193"/>
    </location>
</feature>
<feature type="transmembrane region" description="Helical" evidence="1">
    <location>
        <begin position="64"/>
        <end position="82"/>
    </location>
</feature>
<keyword evidence="1" id="KW-0812">Transmembrane</keyword>
<dbReference type="Gene3D" id="3.30.450.20">
    <property type="entry name" value="PAS domain"/>
    <property type="match status" value="1"/>
</dbReference>
<sequence>MFIVILSLFYFAITCYLLYLSYKTYLKNRESPIHKVASLLIFSFALVFLIFFFKQTLPDETTRFLVIALEFPVYLLQICLVADWFRLLTNENKKITGFWQRWGIYLPIVLITPLFFINDILVKNIVHLPYAKYIEYGPAVHLVGLHVLIYVIYMLTITSIYLKKAPEENVRQLSLLRIGLIFYFIWAFGWGIIQSQFIFMSNFPPMIIYAEFFLIYAMLLTMKKYNFLPYYETRYQILFDVSPIAIILVNSELIIKELNKQTTQLFNLQEKDILNRCLGDFIPKVIVDTFYSSWVRGLQQNMGLRNYQLTLKHPDTGQDMHLLVDSEFIKVENEMMQYVMIRDITQEKLAESKVRFLAYHDTLTGLANRHHFNSTFSEWLYNMKDQKNQQFSLLAIDLDNFKEINDTFGHDVGDKVLIKVASIFEAHLPPDSFVARIGGDEFALLIAGGFEDAELFVNDLLEVMNEPFMIEDAQIQTSCSVGITNIDSDTLDENLLMKQADQAMYGAKREGKSTYKVYA</sequence>
<organism evidence="3 4">
    <name type="scientific">Aquibacillus halophilus</name>
    <dbReference type="NCBI Taxonomy" id="930132"/>
    <lineage>
        <taxon>Bacteria</taxon>
        <taxon>Bacillati</taxon>
        <taxon>Bacillota</taxon>
        <taxon>Bacilli</taxon>
        <taxon>Bacillales</taxon>
        <taxon>Bacillaceae</taxon>
        <taxon>Aquibacillus</taxon>
    </lineage>
</organism>
<name>A0A6A8D7L9_9BACI</name>
<dbReference type="SMART" id="SM00091">
    <property type="entry name" value="PAS"/>
    <property type="match status" value="1"/>
</dbReference>
<dbReference type="SUPFAM" id="SSF55785">
    <property type="entry name" value="PYP-like sensor domain (PAS domain)"/>
    <property type="match status" value="1"/>
</dbReference>
<feature type="transmembrane region" description="Helical" evidence="1">
    <location>
        <begin position="6"/>
        <end position="22"/>
    </location>
</feature>
<gene>
    <name evidence="3" type="ORF">GH741_03540</name>
</gene>
<feature type="transmembrane region" description="Helical" evidence="1">
    <location>
        <begin position="199"/>
        <end position="219"/>
    </location>
</feature>
<evidence type="ECO:0000313" key="3">
    <source>
        <dbReference type="EMBL" id="MRH41745.1"/>
    </source>
</evidence>
<keyword evidence="1" id="KW-1133">Transmembrane helix</keyword>
<feature type="transmembrane region" description="Helical" evidence="1">
    <location>
        <begin position="102"/>
        <end position="122"/>
    </location>
</feature>
<dbReference type="InterPro" id="IPR052155">
    <property type="entry name" value="Biofilm_reg_signaling"/>
</dbReference>
<dbReference type="EMBL" id="WJNG01000002">
    <property type="protein sequence ID" value="MRH41745.1"/>
    <property type="molecule type" value="Genomic_DNA"/>
</dbReference>
<dbReference type="PROSITE" id="PS50887">
    <property type="entry name" value="GGDEF"/>
    <property type="match status" value="1"/>
</dbReference>
<dbReference type="InterPro" id="IPR000014">
    <property type="entry name" value="PAS"/>
</dbReference>
<dbReference type="SUPFAM" id="SSF55073">
    <property type="entry name" value="Nucleotide cyclase"/>
    <property type="match status" value="1"/>
</dbReference>
<dbReference type="CDD" id="cd01949">
    <property type="entry name" value="GGDEF"/>
    <property type="match status" value="1"/>
</dbReference>
<dbReference type="Gene3D" id="3.30.70.270">
    <property type="match status" value="1"/>
</dbReference>
<reference evidence="3" key="1">
    <citation type="submission" date="2019-11" db="EMBL/GenBank/DDBJ databases">
        <authorList>
            <person name="Li J."/>
        </authorList>
    </citation>
    <scope>NUCLEOTIDE SEQUENCE</scope>
    <source>
        <strain evidence="3">B6B</strain>
    </source>
</reference>
<dbReference type="InterPro" id="IPR035965">
    <property type="entry name" value="PAS-like_dom_sf"/>
</dbReference>
<proteinExistence type="predicted"/>
<dbReference type="AlphaFoldDB" id="A0A6A8D7L9"/>
<keyword evidence="1" id="KW-0472">Membrane</keyword>
<dbReference type="SMART" id="SM00267">
    <property type="entry name" value="GGDEF"/>
    <property type="match status" value="1"/>
</dbReference>
<dbReference type="RefSeq" id="WP_153735372.1">
    <property type="nucleotide sequence ID" value="NZ_WJNG01000002.1"/>
</dbReference>
<accession>A0A6A8D7L9</accession>
<feature type="transmembrane region" description="Helical" evidence="1">
    <location>
        <begin position="34"/>
        <end position="52"/>
    </location>
</feature>
<feature type="transmembrane region" description="Helical" evidence="1">
    <location>
        <begin position="142"/>
        <end position="162"/>
    </location>
</feature>
<dbReference type="NCBIfam" id="TIGR00254">
    <property type="entry name" value="GGDEF"/>
    <property type="match status" value="1"/>
</dbReference>
<evidence type="ECO:0000259" key="2">
    <source>
        <dbReference type="PROSITE" id="PS50887"/>
    </source>
</evidence>
<protein>
    <submittedName>
        <fullName evidence="3">Diguanylate cyclase</fullName>
    </submittedName>
</protein>
<dbReference type="PANTHER" id="PTHR44757:SF2">
    <property type="entry name" value="BIOFILM ARCHITECTURE MAINTENANCE PROTEIN MBAA"/>
    <property type="match status" value="1"/>
</dbReference>
<dbReference type="FunFam" id="3.30.70.270:FF:000001">
    <property type="entry name" value="Diguanylate cyclase domain protein"/>
    <property type="match status" value="1"/>
</dbReference>
<dbReference type="InterPro" id="IPR043128">
    <property type="entry name" value="Rev_trsase/Diguanyl_cyclase"/>
</dbReference>
<dbReference type="Proteomes" id="UP000799092">
    <property type="component" value="Unassembled WGS sequence"/>
</dbReference>
<evidence type="ECO:0000256" key="1">
    <source>
        <dbReference type="SAM" id="Phobius"/>
    </source>
</evidence>
<keyword evidence="4" id="KW-1185">Reference proteome</keyword>
<evidence type="ECO:0000313" key="4">
    <source>
        <dbReference type="Proteomes" id="UP000799092"/>
    </source>
</evidence>